<accession>A0A343C2P6</accession>
<dbReference type="EMBL" id="KX087272">
    <property type="protein sequence ID" value="ARH54289.1"/>
    <property type="molecule type" value="Genomic_DNA"/>
</dbReference>
<keyword evidence="1" id="KW-0812">Transmembrane</keyword>
<name>A0A343C2P6_9CUCU</name>
<keyword evidence="1" id="KW-1133">Transmembrane helix</keyword>
<proteinExistence type="predicted"/>
<sequence>MPQMSPLNWTWLYIFISCIFILFSIINFYNFMYPTKNNLYISTSKILTWKW</sequence>
<keyword evidence="1" id="KW-0472">Membrane</keyword>
<gene>
    <name evidence="2" type="primary">atp8</name>
</gene>
<reference evidence="2" key="1">
    <citation type="submission" date="2016-04" db="EMBL/GenBank/DDBJ databases">
        <title>Mitochondria of beetle species.</title>
        <authorList>
            <person name="Hunter A."/>
            <person name="Moriniere J."/>
            <person name="Tang P."/>
            <person name="Linard B."/>
            <person name="Crampton-Platt A."/>
            <person name="Vogler A.P."/>
        </authorList>
    </citation>
    <scope>NUCLEOTIDE SEQUENCE</scope>
</reference>
<organism evidence="2">
    <name type="scientific">Curculionidae sp. 3 AH-2016</name>
    <dbReference type="NCBI Taxonomy" id="1903829"/>
    <lineage>
        <taxon>Eukaryota</taxon>
        <taxon>Metazoa</taxon>
        <taxon>Ecdysozoa</taxon>
        <taxon>Arthropoda</taxon>
        <taxon>Hexapoda</taxon>
        <taxon>Insecta</taxon>
        <taxon>Pterygota</taxon>
        <taxon>Neoptera</taxon>
        <taxon>Endopterygota</taxon>
        <taxon>Coleoptera</taxon>
        <taxon>Polyphaga</taxon>
        <taxon>Cucujiformia</taxon>
        <taxon>Curculionidae</taxon>
    </lineage>
</organism>
<protein>
    <submittedName>
        <fullName evidence="2">ATP synthase F0 subunit 8</fullName>
    </submittedName>
</protein>
<evidence type="ECO:0000256" key="1">
    <source>
        <dbReference type="SAM" id="Phobius"/>
    </source>
</evidence>
<keyword evidence="2" id="KW-0496">Mitochondrion</keyword>
<feature type="transmembrane region" description="Helical" evidence="1">
    <location>
        <begin position="12"/>
        <end position="32"/>
    </location>
</feature>
<evidence type="ECO:0000313" key="2">
    <source>
        <dbReference type="EMBL" id="ARH54289.1"/>
    </source>
</evidence>
<geneLocation type="mitochondrion" evidence="2"/>
<dbReference type="AlphaFoldDB" id="A0A343C2P6"/>